<dbReference type="Proteomes" id="UP000256999">
    <property type="component" value="Unassembled WGS sequence"/>
</dbReference>
<dbReference type="AlphaFoldDB" id="A0A3E0UC24"/>
<keyword evidence="2" id="KW-0378">Hydrolase</keyword>
<dbReference type="GO" id="GO:0016787">
    <property type="term" value="F:hydrolase activity"/>
    <property type="evidence" value="ECO:0007669"/>
    <property type="project" value="UniProtKB-KW"/>
</dbReference>
<dbReference type="OrthoDB" id="9785076at2"/>
<dbReference type="EMBL" id="QUOV01000001">
    <property type="protein sequence ID" value="REL34390.1"/>
    <property type="molecule type" value="Genomic_DNA"/>
</dbReference>
<evidence type="ECO:0000313" key="2">
    <source>
        <dbReference type="EMBL" id="REL34390.1"/>
    </source>
</evidence>
<feature type="domain" description="Serine aminopeptidase S33" evidence="1">
    <location>
        <begin position="26"/>
        <end position="155"/>
    </location>
</feature>
<gene>
    <name evidence="2" type="ORF">DXX92_02940</name>
</gene>
<dbReference type="InterPro" id="IPR017208">
    <property type="entry name" value="UCP037442_abhydr"/>
</dbReference>
<name>A0A3E0UC24_9GAMM</name>
<organism evidence="2 3">
    <name type="scientific">Thalassotalea euphylliae</name>
    <dbReference type="NCBI Taxonomy" id="1655234"/>
    <lineage>
        <taxon>Bacteria</taxon>
        <taxon>Pseudomonadati</taxon>
        <taxon>Pseudomonadota</taxon>
        <taxon>Gammaproteobacteria</taxon>
        <taxon>Alteromonadales</taxon>
        <taxon>Colwelliaceae</taxon>
        <taxon>Thalassotalea</taxon>
    </lineage>
</organism>
<sequence>MQQRFSAEICCHNPLVGYHFQSSKADRGVVVIAAAMGVEQKFYFDFAQWLAEQGFEVLTFDYRGMGQSLRQPLAQVSITISDWVQQDCVYMIDKAELLAQGKPIYWLGHSLGGQVFAMIPNRHKVTQLITIASGSGYWKTSDIKIKSVSLMLWFLVVPIATRLVGYFPGKKLGIIGDLPYGVMRQWRQWCLNPDYLVGCEGNQVREQYHALTLPVTALAFQDDELINYASVDKLHSFYQTAEKNHQYISPKEQNLEQIGHFGFFRSKHAQTLWPAFITPIFECS</sequence>
<comment type="caution">
    <text evidence="2">The sequence shown here is derived from an EMBL/GenBank/DDBJ whole genome shotgun (WGS) entry which is preliminary data.</text>
</comment>
<reference evidence="2 3" key="1">
    <citation type="submission" date="2018-08" db="EMBL/GenBank/DDBJ databases">
        <title>Thalassotalea euphylliae genome.</title>
        <authorList>
            <person name="Summers S."/>
            <person name="Rice S.A."/>
            <person name="Freckelton M.L."/>
            <person name="Nedved B.T."/>
            <person name="Hadfield M.G."/>
        </authorList>
    </citation>
    <scope>NUCLEOTIDE SEQUENCE [LARGE SCALE GENOMIC DNA]</scope>
    <source>
        <strain evidence="2 3">H2</strain>
    </source>
</reference>
<dbReference type="Pfam" id="PF12146">
    <property type="entry name" value="Hydrolase_4"/>
    <property type="match status" value="1"/>
</dbReference>
<dbReference type="RefSeq" id="WP_115999067.1">
    <property type="nucleotide sequence ID" value="NZ_QUOV01000001.1"/>
</dbReference>
<dbReference type="PIRSF" id="PIRSF037442">
    <property type="entry name" value="UCP037442_abhydr"/>
    <property type="match status" value="1"/>
</dbReference>
<accession>A0A3E0UC24</accession>
<evidence type="ECO:0000313" key="3">
    <source>
        <dbReference type="Proteomes" id="UP000256999"/>
    </source>
</evidence>
<dbReference type="InterPro" id="IPR029058">
    <property type="entry name" value="AB_hydrolase_fold"/>
</dbReference>
<dbReference type="Gene3D" id="3.40.50.1820">
    <property type="entry name" value="alpha/beta hydrolase"/>
    <property type="match status" value="1"/>
</dbReference>
<dbReference type="InterPro" id="IPR022742">
    <property type="entry name" value="Hydrolase_4"/>
</dbReference>
<dbReference type="SUPFAM" id="SSF53474">
    <property type="entry name" value="alpha/beta-Hydrolases"/>
    <property type="match status" value="1"/>
</dbReference>
<evidence type="ECO:0000259" key="1">
    <source>
        <dbReference type="Pfam" id="PF12146"/>
    </source>
</evidence>
<protein>
    <submittedName>
        <fullName evidence="2">Alpha/beta fold hydrolase</fullName>
    </submittedName>
</protein>
<proteinExistence type="predicted"/>